<organism evidence="1 2">
    <name type="scientific">Stylosanthes scabra</name>
    <dbReference type="NCBI Taxonomy" id="79078"/>
    <lineage>
        <taxon>Eukaryota</taxon>
        <taxon>Viridiplantae</taxon>
        <taxon>Streptophyta</taxon>
        <taxon>Embryophyta</taxon>
        <taxon>Tracheophyta</taxon>
        <taxon>Spermatophyta</taxon>
        <taxon>Magnoliopsida</taxon>
        <taxon>eudicotyledons</taxon>
        <taxon>Gunneridae</taxon>
        <taxon>Pentapetalae</taxon>
        <taxon>rosids</taxon>
        <taxon>fabids</taxon>
        <taxon>Fabales</taxon>
        <taxon>Fabaceae</taxon>
        <taxon>Papilionoideae</taxon>
        <taxon>50 kb inversion clade</taxon>
        <taxon>dalbergioids sensu lato</taxon>
        <taxon>Dalbergieae</taxon>
        <taxon>Pterocarpus clade</taxon>
        <taxon>Stylosanthes</taxon>
    </lineage>
</organism>
<protein>
    <submittedName>
        <fullName evidence="1">Uncharacterized protein</fullName>
    </submittedName>
</protein>
<evidence type="ECO:0000313" key="2">
    <source>
        <dbReference type="Proteomes" id="UP001341840"/>
    </source>
</evidence>
<comment type="caution">
    <text evidence="1">The sequence shown here is derived from an EMBL/GenBank/DDBJ whole genome shotgun (WGS) entry which is preliminary data.</text>
</comment>
<dbReference type="Proteomes" id="UP001341840">
    <property type="component" value="Unassembled WGS sequence"/>
</dbReference>
<proteinExistence type="predicted"/>
<keyword evidence="2" id="KW-1185">Reference proteome</keyword>
<dbReference type="EMBL" id="JASCZI010000054">
    <property type="protein sequence ID" value="MED6107854.1"/>
    <property type="molecule type" value="Genomic_DNA"/>
</dbReference>
<gene>
    <name evidence="1" type="ORF">PIB30_018138</name>
</gene>
<reference evidence="1 2" key="1">
    <citation type="journal article" date="2023" name="Plants (Basel)">
        <title>Bridging the Gap: Combining Genomics and Transcriptomics Approaches to Understand Stylosanthes scabra, an Orphan Legume from the Brazilian Caatinga.</title>
        <authorList>
            <person name="Ferreira-Neto J.R.C."/>
            <person name="da Silva M.D."/>
            <person name="Binneck E."/>
            <person name="de Melo N.F."/>
            <person name="da Silva R.H."/>
            <person name="de Melo A.L.T.M."/>
            <person name="Pandolfi V."/>
            <person name="Bustamante F.O."/>
            <person name="Brasileiro-Vidal A.C."/>
            <person name="Benko-Iseppon A.M."/>
        </authorList>
    </citation>
    <scope>NUCLEOTIDE SEQUENCE [LARGE SCALE GENOMIC DNA]</scope>
    <source>
        <tissue evidence="1">Leaves</tissue>
    </source>
</reference>
<evidence type="ECO:0000313" key="1">
    <source>
        <dbReference type="EMBL" id="MED6107854.1"/>
    </source>
</evidence>
<accession>A0ABU6Q9B0</accession>
<name>A0ABU6Q9B0_9FABA</name>
<sequence>MEEKRETDENGKAVVPISENDLYSWVKGEVREIVSLFTDTESIEALGDPCSWVRRGENVRGCTRPGPTRRPGPGPIRSGLILARLHYGPVRLEVSLNDPVEFLSRARVKDRVIRPGPVEPAYM</sequence>